<accession>A0A9N9E846</accession>
<comment type="caution">
    <text evidence="2">The sequence shown here is derived from an EMBL/GenBank/DDBJ whole genome shotgun (WGS) entry which is preliminary data.</text>
</comment>
<dbReference type="AlphaFoldDB" id="A0A9N9E846"/>
<evidence type="ECO:0000313" key="3">
    <source>
        <dbReference type="Proteomes" id="UP000789342"/>
    </source>
</evidence>
<gene>
    <name evidence="2" type="ORF">AMORRO_LOCUS10630</name>
</gene>
<evidence type="ECO:0000313" key="2">
    <source>
        <dbReference type="EMBL" id="CAG8666303.1"/>
    </source>
</evidence>
<dbReference type="EMBL" id="CAJVPV010011975">
    <property type="protein sequence ID" value="CAG8666303.1"/>
    <property type="molecule type" value="Genomic_DNA"/>
</dbReference>
<feature type="non-terminal residue" evidence="2">
    <location>
        <position position="1"/>
    </location>
</feature>
<name>A0A9N9E846_9GLOM</name>
<organism evidence="2 3">
    <name type="scientific">Acaulospora morrowiae</name>
    <dbReference type="NCBI Taxonomy" id="94023"/>
    <lineage>
        <taxon>Eukaryota</taxon>
        <taxon>Fungi</taxon>
        <taxon>Fungi incertae sedis</taxon>
        <taxon>Mucoromycota</taxon>
        <taxon>Glomeromycotina</taxon>
        <taxon>Glomeromycetes</taxon>
        <taxon>Diversisporales</taxon>
        <taxon>Acaulosporaceae</taxon>
        <taxon>Acaulospora</taxon>
    </lineage>
</organism>
<proteinExistence type="predicted"/>
<feature type="region of interest" description="Disordered" evidence="1">
    <location>
        <begin position="17"/>
        <end position="53"/>
    </location>
</feature>
<reference evidence="2" key="1">
    <citation type="submission" date="2021-06" db="EMBL/GenBank/DDBJ databases">
        <authorList>
            <person name="Kallberg Y."/>
            <person name="Tangrot J."/>
            <person name="Rosling A."/>
        </authorList>
    </citation>
    <scope>NUCLEOTIDE SEQUENCE</scope>
    <source>
        <strain evidence="2">CL551</strain>
    </source>
</reference>
<evidence type="ECO:0000256" key="1">
    <source>
        <dbReference type="SAM" id="MobiDB-lite"/>
    </source>
</evidence>
<protein>
    <submittedName>
        <fullName evidence="2">17253_t:CDS:1</fullName>
    </submittedName>
</protein>
<sequence>SHRGIAELVSVAKPRVSDSRHIFHNTPPTPPTPRRLNDNVSKNSGAGKIKNYPKVDLGDGGGNLSIKTHLNNIWKSVHSIENDIEIEFLKNFVLLNMN</sequence>
<dbReference type="Proteomes" id="UP000789342">
    <property type="component" value="Unassembled WGS sequence"/>
</dbReference>
<keyword evidence="3" id="KW-1185">Reference proteome</keyword>
<dbReference type="OrthoDB" id="2434948at2759"/>